<dbReference type="EMBL" id="CAJFCW020000001">
    <property type="protein sequence ID" value="CAG9081082.1"/>
    <property type="molecule type" value="Genomic_DNA"/>
</dbReference>
<evidence type="ECO:0000259" key="6">
    <source>
        <dbReference type="Pfam" id="PF00728"/>
    </source>
</evidence>
<evidence type="ECO:0000256" key="3">
    <source>
        <dbReference type="ARBA" id="ARBA00012663"/>
    </source>
</evidence>
<dbReference type="PANTHER" id="PTHR21040:SF12">
    <property type="entry name" value="BETA-N-ACETYLHEXOSAMINIDASE"/>
    <property type="match status" value="1"/>
</dbReference>
<evidence type="ECO:0000256" key="1">
    <source>
        <dbReference type="ARBA" id="ARBA00001231"/>
    </source>
</evidence>
<keyword evidence="5" id="KW-1133">Transmembrane helix</keyword>
<dbReference type="GO" id="GO:0005975">
    <property type="term" value="P:carbohydrate metabolic process"/>
    <property type="evidence" value="ECO:0007669"/>
    <property type="project" value="InterPro"/>
</dbReference>
<feature type="transmembrane region" description="Helical" evidence="5">
    <location>
        <begin position="15"/>
        <end position="34"/>
    </location>
</feature>
<dbReference type="GO" id="GO:0004563">
    <property type="term" value="F:beta-N-acetylhexosaminidase activity"/>
    <property type="evidence" value="ECO:0007669"/>
    <property type="project" value="UniProtKB-EC"/>
</dbReference>
<evidence type="ECO:0000256" key="4">
    <source>
        <dbReference type="ARBA" id="ARBA00022801"/>
    </source>
</evidence>
<evidence type="ECO:0000313" key="7">
    <source>
        <dbReference type="EMBL" id="CAD5206266.1"/>
    </source>
</evidence>
<keyword evidence="5" id="KW-0472">Membrane</keyword>
<name>A0A811JSM4_9BILA</name>
<evidence type="ECO:0000256" key="2">
    <source>
        <dbReference type="ARBA" id="ARBA00006285"/>
    </source>
</evidence>
<reference evidence="7" key="1">
    <citation type="submission" date="2020-09" db="EMBL/GenBank/DDBJ databases">
        <authorList>
            <person name="Kikuchi T."/>
        </authorList>
    </citation>
    <scope>NUCLEOTIDE SEQUENCE</scope>
    <source>
        <strain evidence="7">SH1</strain>
    </source>
</reference>
<protein>
    <recommendedName>
        <fullName evidence="3">beta-N-acetylhexosaminidase</fullName>
        <ecNumber evidence="3">3.2.1.52</ecNumber>
    </recommendedName>
</protein>
<dbReference type="EC" id="3.2.1.52" evidence="3"/>
<dbReference type="Gene3D" id="3.20.20.80">
    <property type="entry name" value="Glycosidases"/>
    <property type="match status" value="1"/>
</dbReference>
<keyword evidence="8" id="KW-1185">Reference proteome</keyword>
<dbReference type="Pfam" id="PF00728">
    <property type="entry name" value="Glyco_hydro_20"/>
    <property type="match status" value="1"/>
</dbReference>
<evidence type="ECO:0000313" key="8">
    <source>
        <dbReference type="Proteomes" id="UP000614601"/>
    </source>
</evidence>
<dbReference type="OrthoDB" id="10023921at2759"/>
<dbReference type="InterPro" id="IPR015883">
    <property type="entry name" value="Glyco_hydro_20_cat"/>
</dbReference>
<dbReference type="Proteomes" id="UP000783686">
    <property type="component" value="Unassembled WGS sequence"/>
</dbReference>
<dbReference type="InterPro" id="IPR017853">
    <property type="entry name" value="GH"/>
</dbReference>
<comment type="catalytic activity">
    <reaction evidence="1">
        <text>Hydrolysis of terminal non-reducing N-acetyl-D-hexosamine residues in N-acetyl-beta-D-hexosaminides.</text>
        <dbReference type="EC" id="3.2.1.52"/>
    </reaction>
</comment>
<dbReference type="PANTHER" id="PTHR21040">
    <property type="entry name" value="BCDNA.GH04120"/>
    <property type="match status" value="1"/>
</dbReference>
<dbReference type="CDD" id="cd06565">
    <property type="entry name" value="GH20_GcnA-like"/>
    <property type="match status" value="1"/>
</dbReference>
<organism evidence="7 8">
    <name type="scientific">Bursaphelenchus okinawaensis</name>
    <dbReference type="NCBI Taxonomy" id="465554"/>
    <lineage>
        <taxon>Eukaryota</taxon>
        <taxon>Metazoa</taxon>
        <taxon>Ecdysozoa</taxon>
        <taxon>Nematoda</taxon>
        <taxon>Chromadorea</taxon>
        <taxon>Rhabditida</taxon>
        <taxon>Tylenchina</taxon>
        <taxon>Tylenchomorpha</taxon>
        <taxon>Aphelenchoidea</taxon>
        <taxon>Aphelenchoididae</taxon>
        <taxon>Bursaphelenchus</taxon>
    </lineage>
</organism>
<dbReference type="AlphaFoldDB" id="A0A811JSM4"/>
<gene>
    <name evidence="7" type="ORF">BOKJ2_LOCUS950</name>
</gene>
<comment type="similarity">
    <text evidence="2">Belongs to the glycosyl hydrolase 20 family.</text>
</comment>
<evidence type="ECO:0000256" key="5">
    <source>
        <dbReference type="SAM" id="Phobius"/>
    </source>
</evidence>
<keyword evidence="4" id="KW-0378">Hydrolase</keyword>
<accession>A0A811JSM4</accession>
<sequence length="496" mass="56781">MQDGSNTALGKQKSICLFVGIFFVFSTISLTTLLKDSSTQPILQRNEIMKTIVHLDLKGAPPRVEYLQQFFQLLSSLDVDGVLMEYEDMFPYSGNLSDLPQPNHYTTDDIHNINSLADQNGLELIPLVQTFGHLEFVLKLDRFKHLRENQTANNTICPSDHQSLELIDEMVRQIRELHPNATTIHLGADEAYHVAEDGRCKEALISHFNESVDELKLNHIANVALLGRKYKFDRILVWNDMFGGVNASLLAKYKLGQLVEPVVWGYAVDVTVPNYFPKKMFKEYSQEFNSIVFGSAFKGANGIDQTFSEIQRYVANLGSYHQLQTIESDYLSDKVGTIILTGWQRFWHGSPLCELLPVGIPSLVYEMSYIKNWQSTFPKIDKKWVEQVLNCTNPQPVTPIKYHGNVFHPPLEWNFLKCFFPGANLYDLIEKFRFTRWKAAVSIPGDESIKRELQVLKTELQVALSEIYFEDTVNEFIAQNLEPVINFQPVFPTQPQ</sequence>
<keyword evidence="5" id="KW-0812">Transmembrane</keyword>
<proteinExistence type="inferred from homology"/>
<dbReference type="SUPFAM" id="SSF51445">
    <property type="entry name" value="(Trans)glycosidases"/>
    <property type="match status" value="1"/>
</dbReference>
<dbReference type="Proteomes" id="UP000614601">
    <property type="component" value="Unassembled WGS sequence"/>
</dbReference>
<dbReference type="InterPro" id="IPR038901">
    <property type="entry name" value="HEXDC-like"/>
</dbReference>
<feature type="domain" description="Glycoside hydrolase family 20 catalytic" evidence="6">
    <location>
        <begin position="102"/>
        <end position="246"/>
    </location>
</feature>
<comment type="caution">
    <text evidence="7">The sequence shown here is derived from an EMBL/GenBank/DDBJ whole genome shotgun (WGS) entry which is preliminary data.</text>
</comment>
<dbReference type="EMBL" id="CAJFDH010000001">
    <property type="protein sequence ID" value="CAD5206266.1"/>
    <property type="molecule type" value="Genomic_DNA"/>
</dbReference>